<organism evidence="1 2">
    <name type="scientific">Miniphocaeibacter halophilus</name>
    <dbReference type="NCBI Taxonomy" id="2931922"/>
    <lineage>
        <taxon>Bacteria</taxon>
        <taxon>Bacillati</taxon>
        <taxon>Bacillota</taxon>
        <taxon>Tissierellia</taxon>
        <taxon>Tissierellales</taxon>
        <taxon>Peptoniphilaceae</taxon>
        <taxon>Miniphocaeibacter</taxon>
    </lineage>
</organism>
<keyword evidence="2" id="KW-1185">Reference proteome</keyword>
<gene>
    <name evidence="1" type="primary">radA</name>
    <name evidence="1" type="ORF">JFY71_00695</name>
</gene>
<evidence type="ECO:0000313" key="1">
    <source>
        <dbReference type="EMBL" id="QQK08087.1"/>
    </source>
</evidence>
<proteinExistence type="predicted"/>
<name>A0AC61MRL3_9FIRM</name>
<dbReference type="EMBL" id="CP066744">
    <property type="protein sequence ID" value="QQK08087.1"/>
    <property type="molecule type" value="Genomic_DNA"/>
</dbReference>
<protein>
    <submittedName>
        <fullName evidence="1">DNA repair protein RadA</fullName>
    </submittedName>
</protein>
<dbReference type="Proteomes" id="UP000595814">
    <property type="component" value="Chromosome"/>
</dbReference>
<evidence type="ECO:0000313" key="2">
    <source>
        <dbReference type="Proteomes" id="UP000595814"/>
    </source>
</evidence>
<sequence>MKKKKIFRCKECDYETVSWTGKCPSCQAWGTLKEVEIVENKKSGKNNLENKVALKLKDVVIDSSERIITSMEELNRVLGGGIVKDSVSILTARPGAGKSTLFLEMAYDLAEKGVRVLYISGEESESQIKARAIRTMEEIPNEIWIVSTTSMDLAVKNIKEINPDVIFLDSIQTFTLSEFNSRAGSPVQTIECANILVDIAKNKDNPKAVFMIGHMTKNDEMAGLRTLEHLVDTVIYLEGEIDEPLRVLISTKNRFGRTGEIGLFNMTENGIKEIKDIDNHFVTERETSIPGSALSMIKEGSRMMVVEIESLVSKTFLPYPTRIGDSLRKDQLNTLISILEERGGVNLYDKNVIIKTTGGIRLSEQSVNLAIIMSIVSAFYNKGIDNKTVFISEVGLTGELKRVPQIETRIEELSRLGYKRVFIFKTKIDLKKFKDIEVIQCSNLMEVIKNTFK</sequence>
<reference evidence="1 2" key="1">
    <citation type="journal article" date="2022" name="Int. J. Syst. Evol. Microbiol.">
        <title>Miniphocaeibacter halophilus sp. nov., an ammonium-tolerant acetate-producing bacterium isolated from a biogas system.</title>
        <authorList>
            <person name="Schnurer A."/>
            <person name="Singh A."/>
            <person name="Bi S."/>
            <person name="Qiao W."/>
            <person name="Westerholm M."/>
        </authorList>
    </citation>
    <scope>NUCLEOTIDE SEQUENCE [LARGE SCALE GENOMIC DNA]</scope>
    <source>
        <strain evidence="1 2">AMB_01</strain>
    </source>
</reference>
<accession>A0AC61MRL3</accession>